<dbReference type="PANTHER" id="PTHR13097">
    <property type="entry name" value="TRANSCRIPTION INITIATION FACTOR IIE, ALPHA SUBUNIT"/>
    <property type="match status" value="1"/>
</dbReference>
<feature type="compositionally biased region" description="Acidic residues" evidence="3">
    <location>
        <begin position="466"/>
        <end position="478"/>
    </location>
</feature>
<sequence length="478" mass="52065">MDLANTLIRSVVRAFYETRHILVVDALFIHSVLHAEDLAFLLGMQQKDLRKLCAKLREDRLISVSTRAEIRDGSTRPVNREYYYIPLHPVVDAIKYRVSKLTATIKAQYTPSEERKEYVCVRCGAEWTELDVLSLYSEEGFECQNCGAILERSEDVKGSEGIDRTGHEKNSKLMNQLEPMLKLLKQIDSVEVPPNDFDTAWDHKVDVVRNQQINPTRAAVVVPSKLHPESVRGNTKTDTAALEISLTSSEEKSAAEQAAEAARKAAVEKQNALPVWHTHSTVSTAAGNLPSARGGPLIKSEEDVKPFIKDEDADGDRKSDLDGLDDKVAAYYAEMEREKALQAQQDASSADDDDDDDDDDDEFDEEFEDVGGVSASDTAAASSPALSGSGAGASFPAGGPTSAPMNSNTTTTISQGIKRELDTDSSFASTTQTTTVASPATDDGGGVGGPAAKKIKTEPEIKKEESDEDEDDEEFEDV</sequence>
<proteinExistence type="predicted"/>
<dbReference type="OrthoDB" id="361102at2759"/>
<evidence type="ECO:0000256" key="2">
    <source>
        <dbReference type="ARBA" id="ARBA00023163"/>
    </source>
</evidence>
<dbReference type="GO" id="GO:0006367">
    <property type="term" value="P:transcription initiation at RNA polymerase II promoter"/>
    <property type="evidence" value="ECO:0007669"/>
    <property type="project" value="InterPro"/>
</dbReference>
<dbReference type="InterPro" id="IPR017919">
    <property type="entry name" value="TFIIE/TFIIEa_HTH"/>
</dbReference>
<feature type="domain" description="HTH TFE/IIEalpha-type" evidence="4">
    <location>
        <begin position="4"/>
        <end position="95"/>
    </location>
</feature>
<reference evidence="5 6" key="1">
    <citation type="submission" date="2018-02" db="EMBL/GenBank/DDBJ databases">
        <title>The genomes of Aspergillus section Nigri reveals drivers in fungal speciation.</title>
        <authorList>
            <consortium name="DOE Joint Genome Institute"/>
            <person name="Vesth T.C."/>
            <person name="Nybo J."/>
            <person name="Theobald S."/>
            <person name="Brandl J."/>
            <person name="Frisvad J.C."/>
            <person name="Nielsen K.F."/>
            <person name="Lyhne E.K."/>
            <person name="Kogle M.E."/>
            <person name="Kuo A."/>
            <person name="Riley R."/>
            <person name="Clum A."/>
            <person name="Nolan M."/>
            <person name="Lipzen A."/>
            <person name="Salamov A."/>
            <person name="Henrissat B."/>
            <person name="Wiebenga A."/>
            <person name="De vries R.P."/>
            <person name="Grigoriev I.V."/>
            <person name="Mortensen U.H."/>
            <person name="Andersen M.R."/>
            <person name="Baker S.E."/>
        </authorList>
    </citation>
    <scope>NUCLEOTIDE SEQUENCE [LARGE SCALE GENOMIC DNA]</scope>
    <source>
        <strain evidence="5 6">CBS 101889</strain>
    </source>
</reference>
<dbReference type="InterPro" id="IPR024550">
    <property type="entry name" value="TFIIEa/SarR/Rpc3_HTH_dom"/>
</dbReference>
<evidence type="ECO:0000313" key="6">
    <source>
        <dbReference type="Proteomes" id="UP000248961"/>
    </source>
</evidence>
<dbReference type="GO" id="GO:0005673">
    <property type="term" value="C:transcription factor TFIIE complex"/>
    <property type="evidence" value="ECO:0007669"/>
    <property type="project" value="TreeGrafter"/>
</dbReference>
<accession>A0A395I4H2</accession>
<dbReference type="GeneID" id="37196806"/>
<feature type="compositionally biased region" description="Polar residues" evidence="3">
    <location>
        <begin position="405"/>
        <end position="415"/>
    </location>
</feature>
<feature type="compositionally biased region" description="Low complexity" evidence="3">
    <location>
        <begin position="424"/>
        <end position="442"/>
    </location>
</feature>
<feature type="region of interest" description="Disordered" evidence="3">
    <location>
        <begin position="284"/>
        <end position="322"/>
    </location>
</feature>
<feature type="compositionally biased region" description="Basic and acidic residues" evidence="3">
    <location>
        <begin position="455"/>
        <end position="465"/>
    </location>
</feature>
<dbReference type="PANTHER" id="PTHR13097:SF7">
    <property type="entry name" value="GENERAL TRANSCRIPTION FACTOR IIE SUBUNIT 1"/>
    <property type="match status" value="1"/>
</dbReference>
<feature type="compositionally biased region" description="Basic and acidic residues" evidence="3">
    <location>
        <begin position="299"/>
        <end position="322"/>
    </location>
</feature>
<dbReference type="InterPro" id="IPR039997">
    <property type="entry name" value="TFE"/>
</dbReference>
<dbReference type="RefSeq" id="XP_025554255.1">
    <property type="nucleotide sequence ID" value="XM_025692517.1"/>
</dbReference>
<dbReference type="Pfam" id="PF02002">
    <property type="entry name" value="TFIIE_alpha"/>
    <property type="match status" value="1"/>
</dbReference>
<dbReference type="PROSITE" id="PS51344">
    <property type="entry name" value="HTH_TFE_IIE"/>
    <property type="match status" value="1"/>
</dbReference>
<name>A0A395I4H2_ASPHC</name>
<feature type="compositionally biased region" description="Acidic residues" evidence="3">
    <location>
        <begin position="349"/>
        <end position="369"/>
    </location>
</feature>
<dbReference type="VEuPathDB" id="FungiDB:BO97DRAFT_363758"/>
<dbReference type="InterPro" id="IPR002853">
    <property type="entry name" value="TFIIE_asu"/>
</dbReference>
<dbReference type="STRING" id="1450537.A0A395I4H2"/>
<feature type="region of interest" description="Disordered" evidence="3">
    <location>
        <begin position="335"/>
        <end position="478"/>
    </location>
</feature>
<evidence type="ECO:0000256" key="1">
    <source>
        <dbReference type="ARBA" id="ARBA00023015"/>
    </source>
</evidence>
<feature type="compositionally biased region" description="Low complexity" evidence="3">
    <location>
        <begin position="374"/>
        <end position="404"/>
    </location>
</feature>
<keyword evidence="2" id="KW-0804">Transcription</keyword>
<keyword evidence="6" id="KW-1185">Reference proteome</keyword>
<dbReference type="SMART" id="SM00531">
    <property type="entry name" value="TFIIE"/>
    <property type="match status" value="1"/>
</dbReference>
<dbReference type="AlphaFoldDB" id="A0A395I4H2"/>
<evidence type="ECO:0000313" key="5">
    <source>
        <dbReference type="EMBL" id="RAL15101.1"/>
    </source>
</evidence>
<evidence type="ECO:0000259" key="4">
    <source>
        <dbReference type="PROSITE" id="PS51344"/>
    </source>
</evidence>
<protein>
    <recommendedName>
        <fullName evidence="4">HTH TFE/IIEalpha-type domain-containing protein</fullName>
    </recommendedName>
</protein>
<gene>
    <name evidence="5" type="ORF">BO97DRAFT_363758</name>
</gene>
<dbReference type="EMBL" id="KZ824272">
    <property type="protein sequence ID" value="RAL15101.1"/>
    <property type="molecule type" value="Genomic_DNA"/>
</dbReference>
<organism evidence="5 6">
    <name type="scientific">Aspergillus homomorphus (strain CBS 101889)</name>
    <dbReference type="NCBI Taxonomy" id="1450537"/>
    <lineage>
        <taxon>Eukaryota</taxon>
        <taxon>Fungi</taxon>
        <taxon>Dikarya</taxon>
        <taxon>Ascomycota</taxon>
        <taxon>Pezizomycotina</taxon>
        <taxon>Eurotiomycetes</taxon>
        <taxon>Eurotiomycetidae</taxon>
        <taxon>Eurotiales</taxon>
        <taxon>Aspergillaceae</taxon>
        <taxon>Aspergillus</taxon>
        <taxon>Aspergillus subgen. Circumdati</taxon>
    </lineage>
</organism>
<evidence type="ECO:0000256" key="3">
    <source>
        <dbReference type="SAM" id="MobiDB-lite"/>
    </source>
</evidence>
<keyword evidence="1" id="KW-0805">Transcription regulation</keyword>
<dbReference type="Proteomes" id="UP000248961">
    <property type="component" value="Unassembled WGS sequence"/>
</dbReference>